<name>A0ABW1J2C7_9PSEU</name>
<feature type="chain" id="PRO_5046399911" evidence="1">
    <location>
        <begin position="23"/>
        <end position="144"/>
    </location>
</feature>
<protein>
    <submittedName>
        <fullName evidence="2">Uncharacterized protein</fullName>
    </submittedName>
</protein>
<keyword evidence="1" id="KW-0732">Signal</keyword>
<reference evidence="3" key="1">
    <citation type="journal article" date="2019" name="Int. J. Syst. Evol. Microbiol.">
        <title>The Global Catalogue of Microorganisms (GCM) 10K type strain sequencing project: providing services to taxonomists for standard genome sequencing and annotation.</title>
        <authorList>
            <consortium name="The Broad Institute Genomics Platform"/>
            <consortium name="The Broad Institute Genome Sequencing Center for Infectious Disease"/>
            <person name="Wu L."/>
            <person name="Ma J."/>
        </authorList>
    </citation>
    <scope>NUCLEOTIDE SEQUENCE [LARGE SCALE GENOMIC DNA]</scope>
    <source>
        <strain evidence="3">CCM 8391</strain>
    </source>
</reference>
<evidence type="ECO:0000256" key="1">
    <source>
        <dbReference type="SAM" id="SignalP"/>
    </source>
</evidence>
<gene>
    <name evidence="2" type="ORF">ACFQE5_11590</name>
</gene>
<keyword evidence="3" id="KW-1185">Reference proteome</keyword>
<dbReference type="EMBL" id="JBHSQW010000025">
    <property type="protein sequence ID" value="MFC5994851.1"/>
    <property type="molecule type" value="Genomic_DNA"/>
</dbReference>
<dbReference type="RefSeq" id="WP_379584868.1">
    <property type="nucleotide sequence ID" value="NZ_JBHSQW010000025.1"/>
</dbReference>
<feature type="signal peptide" evidence="1">
    <location>
        <begin position="1"/>
        <end position="22"/>
    </location>
</feature>
<sequence length="144" mass="14875">MHRTTRWIAAAAVVVGAALPLAACGQSGATTAKAPAPATIEPVGDTGVKRITLTDKAVERLAIETFPVAVHDGRLVMPYAALLYLPDGTTFTYTNPEGNSYVRAPVTVENIRGDQAVLSSGPPTGTLVVTAGGTELWGAEFGIK</sequence>
<evidence type="ECO:0000313" key="2">
    <source>
        <dbReference type="EMBL" id="MFC5994851.1"/>
    </source>
</evidence>
<accession>A0ABW1J2C7</accession>
<comment type="caution">
    <text evidence="2">The sequence shown here is derived from an EMBL/GenBank/DDBJ whole genome shotgun (WGS) entry which is preliminary data.</text>
</comment>
<evidence type="ECO:0000313" key="3">
    <source>
        <dbReference type="Proteomes" id="UP001596302"/>
    </source>
</evidence>
<dbReference type="Proteomes" id="UP001596302">
    <property type="component" value="Unassembled WGS sequence"/>
</dbReference>
<organism evidence="2 3">
    <name type="scientific">Pseudonocardia hispaniensis</name>
    <dbReference type="NCBI Taxonomy" id="904933"/>
    <lineage>
        <taxon>Bacteria</taxon>
        <taxon>Bacillati</taxon>
        <taxon>Actinomycetota</taxon>
        <taxon>Actinomycetes</taxon>
        <taxon>Pseudonocardiales</taxon>
        <taxon>Pseudonocardiaceae</taxon>
        <taxon>Pseudonocardia</taxon>
    </lineage>
</organism>
<proteinExistence type="predicted"/>